<evidence type="ECO:0008006" key="4">
    <source>
        <dbReference type="Google" id="ProtNLM"/>
    </source>
</evidence>
<gene>
    <name evidence="2" type="ORF">PTE31013_03468</name>
</gene>
<protein>
    <recommendedName>
        <fullName evidence="4">Phasin domain-containing protein</fullName>
    </recommendedName>
</protein>
<dbReference type="Proteomes" id="UP000334380">
    <property type="component" value="Unassembled WGS sequence"/>
</dbReference>
<accession>A0A5E4WW28</accession>
<organism evidence="2 3">
    <name type="scientific">Pandoraea terrigena</name>
    <dbReference type="NCBI Taxonomy" id="2508292"/>
    <lineage>
        <taxon>Bacteria</taxon>
        <taxon>Pseudomonadati</taxon>
        <taxon>Pseudomonadota</taxon>
        <taxon>Betaproteobacteria</taxon>
        <taxon>Burkholderiales</taxon>
        <taxon>Burkholderiaceae</taxon>
        <taxon>Pandoraea</taxon>
    </lineage>
</organism>
<sequence length="184" mass="20175">MMSKELISPLGVCKAQMFAALDAHRNWVENVQCLRQMQLKADEGLLEADRELTNALEHAPDVSALFNSQLAFMNRQLAMQNLIWQGLVKMSARGPTVWAEQYSAAQKAWQHLLSEASADTTDGQNPANWWTAWGELTKTALSAFGSLPDQLNQSAGQRIVASQDGIDRAARAKPATSPPNANRG</sequence>
<keyword evidence="3" id="KW-1185">Reference proteome</keyword>
<dbReference type="AlphaFoldDB" id="A0A5E4WW28"/>
<evidence type="ECO:0000256" key="1">
    <source>
        <dbReference type="SAM" id="MobiDB-lite"/>
    </source>
</evidence>
<feature type="region of interest" description="Disordered" evidence="1">
    <location>
        <begin position="155"/>
        <end position="184"/>
    </location>
</feature>
<proteinExistence type="predicted"/>
<evidence type="ECO:0000313" key="2">
    <source>
        <dbReference type="EMBL" id="VVE27106.1"/>
    </source>
</evidence>
<name>A0A5E4WW28_9BURK</name>
<evidence type="ECO:0000313" key="3">
    <source>
        <dbReference type="Proteomes" id="UP000334380"/>
    </source>
</evidence>
<dbReference type="EMBL" id="CABPRU010000009">
    <property type="protein sequence ID" value="VVE27106.1"/>
    <property type="molecule type" value="Genomic_DNA"/>
</dbReference>
<reference evidence="2 3" key="1">
    <citation type="submission" date="2019-08" db="EMBL/GenBank/DDBJ databases">
        <authorList>
            <person name="Peeters C."/>
        </authorList>
    </citation>
    <scope>NUCLEOTIDE SEQUENCE [LARGE SCALE GENOMIC DNA]</scope>
    <source>
        <strain evidence="2 3">LMG 31013</strain>
    </source>
</reference>